<evidence type="ECO:0000259" key="2">
    <source>
        <dbReference type="PROSITE" id="PS50043"/>
    </source>
</evidence>
<feature type="domain" description="HTH luxR-type" evidence="2">
    <location>
        <begin position="134"/>
        <end position="199"/>
    </location>
</feature>
<dbReference type="PANTHER" id="PTHR43214:SF37">
    <property type="entry name" value="TRANSCRIPTIONAL REGULATORY PROTEIN YDFI"/>
    <property type="match status" value="1"/>
</dbReference>
<dbReference type="OrthoDB" id="9794397at2"/>
<dbReference type="STRING" id="1121001.SAMN02745857_01224"/>
<dbReference type="GO" id="GO:0003677">
    <property type="term" value="F:DNA binding"/>
    <property type="evidence" value="ECO:0007669"/>
    <property type="project" value="UniProtKB-KW"/>
</dbReference>
<gene>
    <name evidence="3" type="ORF">SAMN02745857_01224</name>
</gene>
<organism evidence="3 4">
    <name type="scientific">Andreprevotia lacus DSM 23236</name>
    <dbReference type="NCBI Taxonomy" id="1121001"/>
    <lineage>
        <taxon>Bacteria</taxon>
        <taxon>Pseudomonadati</taxon>
        <taxon>Pseudomonadota</taxon>
        <taxon>Betaproteobacteria</taxon>
        <taxon>Neisseriales</taxon>
        <taxon>Chitinibacteraceae</taxon>
        <taxon>Andreprevotia</taxon>
    </lineage>
</organism>
<dbReference type="SUPFAM" id="SSF46894">
    <property type="entry name" value="C-terminal effector domain of the bipartite response regulators"/>
    <property type="match status" value="1"/>
</dbReference>
<dbReference type="InterPro" id="IPR039420">
    <property type="entry name" value="WalR-like"/>
</dbReference>
<dbReference type="Gene3D" id="3.40.50.2300">
    <property type="match status" value="1"/>
</dbReference>
<dbReference type="RefSeq" id="WP_084089880.1">
    <property type="nucleotide sequence ID" value="NZ_FWXD01000005.1"/>
</dbReference>
<evidence type="ECO:0000313" key="3">
    <source>
        <dbReference type="EMBL" id="SMC21479.1"/>
    </source>
</evidence>
<dbReference type="InterPro" id="IPR000792">
    <property type="entry name" value="Tscrpt_reg_LuxR_C"/>
</dbReference>
<dbReference type="SMART" id="SM00421">
    <property type="entry name" value="HTH_LUXR"/>
    <property type="match status" value="1"/>
</dbReference>
<dbReference type="SUPFAM" id="SSF52172">
    <property type="entry name" value="CheY-like"/>
    <property type="match status" value="1"/>
</dbReference>
<dbReference type="Pfam" id="PF00196">
    <property type="entry name" value="GerE"/>
    <property type="match status" value="1"/>
</dbReference>
<dbReference type="EMBL" id="FWXD01000005">
    <property type="protein sequence ID" value="SMC21479.1"/>
    <property type="molecule type" value="Genomic_DNA"/>
</dbReference>
<dbReference type="AlphaFoldDB" id="A0A1W1XC82"/>
<evidence type="ECO:0000256" key="1">
    <source>
        <dbReference type="ARBA" id="ARBA00023125"/>
    </source>
</evidence>
<dbReference type="PANTHER" id="PTHR43214">
    <property type="entry name" value="TWO-COMPONENT RESPONSE REGULATOR"/>
    <property type="match status" value="1"/>
</dbReference>
<sequence length="199" mass="21989">MNHPPLTLITADPVLADHWRTAAAGYTVHVGNELDEAGPLVLVDLAMPGLPGLADPRWHAWTAMRLVIMASSLPSDLENLHALQAGARGYGHAYAPNEFWTQVLDVVSKGGAWIGPLVMQRLIQTLTRNDMHEAHDWQSKVTEREAEVARLVARGASNKEIARELDITERTVKAHLTILFSKLHVADRLQLALRVKGMH</sequence>
<dbReference type="Proteomes" id="UP000192761">
    <property type="component" value="Unassembled WGS sequence"/>
</dbReference>
<dbReference type="PRINTS" id="PR00038">
    <property type="entry name" value="HTHLUXR"/>
</dbReference>
<proteinExistence type="predicted"/>
<keyword evidence="4" id="KW-1185">Reference proteome</keyword>
<dbReference type="InterPro" id="IPR016032">
    <property type="entry name" value="Sig_transdc_resp-reg_C-effctor"/>
</dbReference>
<dbReference type="CDD" id="cd06170">
    <property type="entry name" value="LuxR_C_like"/>
    <property type="match status" value="1"/>
</dbReference>
<name>A0A1W1XC82_9NEIS</name>
<dbReference type="InterPro" id="IPR011006">
    <property type="entry name" value="CheY-like_superfamily"/>
</dbReference>
<keyword evidence="1 3" id="KW-0238">DNA-binding</keyword>
<reference evidence="3 4" key="1">
    <citation type="submission" date="2017-04" db="EMBL/GenBank/DDBJ databases">
        <authorList>
            <person name="Afonso C.L."/>
            <person name="Miller P.J."/>
            <person name="Scott M.A."/>
            <person name="Spackman E."/>
            <person name="Goraichik I."/>
            <person name="Dimitrov K.M."/>
            <person name="Suarez D.L."/>
            <person name="Swayne D.E."/>
        </authorList>
    </citation>
    <scope>NUCLEOTIDE SEQUENCE [LARGE SCALE GENOMIC DNA]</scope>
    <source>
        <strain evidence="3 4">DSM 23236</strain>
    </source>
</reference>
<dbReference type="GO" id="GO:0006355">
    <property type="term" value="P:regulation of DNA-templated transcription"/>
    <property type="evidence" value="ECO:0007669"/>
    <property type="project" value="InterPro"/>
</dbReference>
<dbReference type="PROSITE" id="PS50043">
    <property type="entry name" value="HTH_LUXR_2"/>
    <property type="match status" value="1"/>
</dbReference>
<accession>A0A1W1XC82</accession>
<protein>
    <submittedName>
        <fullName evidence="3">DNA-binding response regulator, NarL/FixJ family, contains REC and HTH domains</fullName>
    </submittedName>
</protein>
<evidence type="ECO:0000313" key="4">
    <source>
        <dbReference type="Proteomes" id="UP000192761"/>
    </source>
</evidence>